<proteinExistence type="predicted"/>
<protein>
    <submittedName>
        <fullName evidence="1">Uncharacterized protein</fullName>
    </submittedName>
</protein>
<evidence type="ECO:0000313" key="2">
    <source>
        <dbReference type="Proteomes" id="UP000215002"/>
    </source>
</evidence>
<gene>
    <name evidence="1" type="ORF">MuYL_4838</name>
</gene>
<dbReference type="Proteomes" id="UP000215002">
    <property type="component" value="Chromosome"/>
</dbReference>
<sequence length="52" mass="6220">MYLRSILCLLQIVKKRKMLYLYKAGTTNTKRIFAHKEAIFFNLIETLIKQLT</sequence>
<reference evidence="1 2" key="1">
    <citation type="submission" date="2017-08" db="EMBL/GenBank/DDBJ databases">
        <title>Complete genome sequence of Mucilaginibacter sp. strain BJC16-A31.</title>
        <authorList>
            <consortium name="Henan University of Science and Technology"/>
            <person name="You X."/>
        </authorList>
    </citation>
    <scope>NUCLEOTIDE SEQUENCE [LARGE SCALE GENOMIC DNA]</scope>
    <source>
        <strain evidence="1 2">BJC16-A31</strain>
    </source>
</reference>
<dbReference type="EMBL" id="CP022743">
    <property type="protein sequence ID" value="ASU36721.1"/>
    <property type="molecule type" value="Genomic_DNA"/>
</dbReference>
<name>A0A223P4K4_9SPHI</name>
<dbReference type="AlphaFoldDB" id="A0A223P4K4"/>
<evidence type="ECO:0000313" key="1">
    <source>
        <dbReference type="EMBL" id="ASU36721.1"/>
    </source>
</evidence>
<dbReference type="KEGG" id="muc:MuYL_4838"/>
<organism evidence="1 2">
    <name type="scientific">Mucilaginibacter xinganensis</name>
    <dbReference type="NCBI Taxonomy" id="1234841"/>
    <lineage>
        <taxon>Bacteria</taxon>
        <taxon>Pseudomonadati</taxon>
        <taxon>Bacteroidota</taxon>
        <taxon>Sphingobacteriia</taxon>
        <taxon>Sphingobacteriales</taxon>
        <taxon>Sphingobacteriaceae</taxon>
        <taxon>Mucilaginibacter</taxon>
    </lineage>
</organism>
<keyword evidence="2" id="KW-1185">Reference proteome</keyword>
<accession>A0A223P4K4</accession>